<evidence type="ECO:0000259" key="8">
    <source>
        <dbReference type="Pfam" id="PF00884"/>
    </source>
</evidence>
<evidence type="ECO:0000256" key="7">
    <source>
        <dbReference type="SAM" id="Phobius"/>
    </source>
</evidence>
<dbReference type="InterPro" id="IPR000917">
    <property type="entry name" value="Sulfatase_N"/>
</dbReference>
<dbReference type="PANTHER" id="PTHR30443:SF0">
    <property type="entry name" value="PHOSPHOETHANOLAMINE TRANSFERASE EPTA"/>
    <property type="match status" value="1"/>
</dbReference>
<evidence type="ECO:0000313" key="9">
    <source>
        <dbReference type="EMBL" id="MBD2800365.1"/>
    </source>
</evidence>
<dbReference type="AlphaFoldDB" id="A0AAW3YQP4"/>
<keyword evidence="4 7" id="KW-0812">Transmembrane</keyword>
<dbReference type="SUPFAM" id="SSF53649">
    <property type="entry name" value="Alkaline phosphatase-like"/>
    <property type="match status" value="1"/>
</dbReference>
<feature type="transmembrane region" description="Helical" evidence="7">
    <location>
        <begin position="142"/>
        <end position="159"/>
    </location>
</feature>
<dbReference type="Gene3D" id="3.40.720.10">
    <property type="entry name" value="Alkaline Phosphatase, subunit A"/>
    <property type="match status" value="1"/>
</dbReference>
<dbReference type="InterPro" id="IPR040423">
    <property type="entry name" value="PEA_transferase"/>
</dbReference>
<feature type="transmembrane region" description="Helical" evidence="7">
    <location>
        <begin position="63"/>
        <end position="79"/>
    </location>
</feature>
<proteinExistence type="predicted"/>
<keyword evidence="5 7" id="KW-1133">Transmembrane helix</keyword>
<name>A0AAW3YQP4_9GAMM</name>
<comment type="subcellular location">
    <subcellularLocation>
        <location evidence="1">Cell membrane</location>
        <topology evidence="1">Multi-pass membrane protein</topology>
    </subcellularLocation>
</comment>
<keyword evidence="6 7" id="KW-0472">Membrane</keyword>
<accession>A0AAW3YQP4</accession>
<sequence length="514" mass="59753">MKGFNLIKPISKIYFLLFFLNSLYLISAFKKFNDNEVFLSLFLILLFLFFIGNKSSKLNKTTFLILSVLDIFAIIEFITKRLSGFYFHDVPNEIISIVYDTNISEIKSNIYFSSKEVNGFILLFLNLLFVFKLRCVKRKNDLLVSFFMVLFVFMFFVFSNNPINAAVKSIVNNRDVIKENINAIKNRKNFVWGAIPEEDEKQTMVLFLGETHRGDYLSINGYSKQTTPLLEKENIISFKNAISQAAYTLQSTPMILSRKDVNDKGIFREKSLISAFKEAGFETWYVSYLPPALYGDNEINLIANEADHYVKSNVNNKTLKEILSNNSHKKLIVYKTIGSHYLYHERYPNEYNIFKPSFKNDTYNTPSFSDKEKLENDYANSIVFSVDKQVSDFIKILKKESGLVSLSFISDHGTSIYDDGESLYGGNTKGNYNIALFFWFNDVYNRLYPNDIETLINNRNKKVSGKYFLDTMLDIGKVSSKVRKGFSLLETDLKEKNRYIKNRNIYDYDRDIKN</sequence>
<dbReference type="PANTHER" id="PTHR30443">
    <property type="entry name" value="INNER MEMBRANE PROTEIN"/>
    <property type="match status" value="1"/>
</dbReference>
<dbReference type="InterPro" id="IPR058130">
    <property type="entry name" value="PEA_transf_C"/>
</dbReference>
<feature type="transmembrane region" description="Helical" evidence="7">
    <location>
        <begin position="117"/>
        <end position="135"/>
    </location>
</feature>
<comment type="caution">
    <text evidence="9">The sequence shown here is derived from an EMBL/GenBank/DDBJ whole genome shotgun (WGS) entry which is preliminary data.</text>
</comment>
<feature type="domain" description="Sulfatase N-terminal" evidence="8">
    <location>
        <begin position="202"/>
        <end position="475"/>
    </location>
</feature>
<keyword evidence="2" id="KW-1003">Cell membrane</keyword>
<dbReference type="GO" id="GO:0016776">
    <property type="term" value="F:phosphotransferase activity, phosphate group as acceptor"/>
    <property type="evidence" value="ECO:0007669"/>
    <property type="project" value="TreeGrafter"/>
</dbReference>
<organism evidence="9">
    <name type="scientific">Xenorhabdus szentirmaii</name>
    <dbReference type="NCBI Taxonomy" id="290112"/>
    <lineage>
        <taxon>Bacteria</taxon>
        <taxon>Pseudomonadati</taxon>
        <taxon>Pseudomonadota</taxon>
        <taxon>Gammaproteobacteria</taxon>
        <taxon>Enterobacterales</taxon>
        <taxon>Morganellaceae</taxon>
        <taxon>Xenorhabdus</taxon>
    </lineage>
</organism>
<evidence type="ECO:0000256" key="3">
    <source>
        <dbReference type="ARBA" id="ARBA00022679"/>
    </source>
</evidence>
<dbReference type="GO" id="GO:0005886">
    <property type="term" value="C:plasma membrane"/>
    <property type="evidence" value="ECO:0007669"/>
    <property type="project" value="UniProtKB-SubCell"/>
</dbReference>
<dbReference type="CDD" id="cd16017">
    <property type="entry name" value="LptA"/>
    <property type="match status" value="1"/>
</dbReference>
<dbReference type="GO" id="GO:0009244">
    <property type="term" value="P:lipopolysaccharide core region biosynthetic process"/>
    <property type="evidence" value="ECO:0007669"/>
    <property type="project" value="TreeGrafter"/>
</dbReference>
<reference evidence="9" key="2">
    <citation type="journal article" date="2024" name="Toxins">
        <title>Genome Sequence Analysis of Native Xenorhabdus Strains Isolated from Entomopathogenic Nematodes in Argentina.</title>
        <authorList>
            <person name="Palma L."/>
            <person name="Frizzo L."/>
            <person name="Kaiser S."/>
            <person name="Berry C."/>
            <person name="Caballero P."/>
            <person name="Bode H.B."/>
            <person name="Del Valle E.E."/>
        </authorList>
    </citation>
    <scope>NUCLEOTIDE SEQUENCE</scope>
    <source>
        <strain evidence="9">M</strain>
    </source>
</reference>
<dbReference type="Pfam" id="PF00884">
    <property type="entry name" value="Sulfatase"/>
    <property type="match status" value="1"/>
</dbReference>
<evidence type="ECO:0000256" key="6">
    <source>
        <dbReference type="ARBA" id="ARBA00023136"/>
    </source>
</evidence>
<dbReference type="RefSeq" id="WP_323862057.1">
    <property type="nucleotide sequence ID" value="NZ_JACXBC010000025.1"/>
</dbReference>
<dbReference type="EMBL" id="JACXBF010000172">
    <property type="protein sequence ID" value="MBD2800365.1"/>
    <property type="molecule type" value="Genomic_DNA"/>
</dbReference>
<evidence type="ECO:0000256" key="4">
    <source>
        <dbReference type="ARBA" id="ARBA00022692"/>
    </source>
</evidence>
<gene>
    <name evidence="9" type="ORF">ID854_07815</name>
</gene>
<evidence type="ECO:0000256" key="5">
    <source>
        <dbReference type="ARBA" id="ARBA00022989"/>
    </source>
</evidence>
<protein>
    <submittedName>
        <fullName evidence="9">Phosphoethanolamine transferase</fullName>
    </submittedName>
</protein>
<evidence type="ECO:0000256" key="1">
    <source>
        <dbReference type="ARBA" id="ARBA00004651"/>
    </source>
</evidence>
<keyword evidence="3 9" id="KW-0808">Transferase</keyword>
<feature type="transmembrane region" description="Helical" evidence="7">
    <location>
        <begin position="12"/>
        <end position="29"/>
    </location>
</feature>
<dbReference type="Proteomes" id="UP001193920">
    <property type="component" value="Unassembled WGS sequence"/>
</dbReference>
<evidence type="ECO:0000256" key="2">
    <source>
        <dbReference type="ARBA" id="ARBA00022475"/>
    </source>
</evidence>
<reference evidence="9" key="1">
    <citation type="submission" date="2020-09" db="EMBL/GenBank/DDBJ databases">
        <authorList>
            <person name="Palma L."/>
            <person name="Caballero P."/>
            <person name="Berry C."/>
            <person name="Del Valle E."/>
        </authorList>
    </citation>
    <scope>NUCLEOTIDE SEQUENCE</scope>
    <source>
        <strain evidence="9">M</strain>
    </source>
</reference>
<dbReference type="InterPro" id="IPR017850">
    <property type="entry name" value="Alkaline_phosphatase_core_sf"/>
</dbReference>
<feature type="transmembrane region" description="Helical" evidence="7">
    <location>
        <begin position="35"/>
        <end position="51"/>
    </location>
</feature>